<accession>A0ABQ2EP41</accession>
<dbReference type="Pfam" id="PF12867">
    <property type="entry name" value="DinB_2"/>
    <property type="match status" value="1"/>
</dbReference>
<name>A0ABQ2EP41_9DEIO</name>
<dbReference type="Proteomes" id="UP000647587">
    <property type="component" value="Unassembled WGS sequence"/>
</dbReference>
<dbReference type="InterPro" id="IPR024775">
    <property type="entry name" value="DinB-like"/>
</dbReference>
<reference evidence="3" key="1">
    <citation type="journal article" date="2019" name="Int. J. Syst. Evol. Microbiol.">
        <title>The Global Catalogue of Microorganisms (GCM) 10K type strain sequencing project: providing services to taxonomists for standard genome sequencing and annotation.</title>
        <authorList>
            <consortium name="The Broad Institute Genomics Platform"/>
            <consortium name="The Broad Institute Genome Sequencing Center for Infectious Disease"/>
            <person name="Wu L."/>
            <person name="Ma J."/>
        </authorList>
    </citation>
    <scope>NUCLEOTIDE SEQUENCE [LARGE SCALE GENOMIC DNA]</scope>
    <source>
        <strain evidence="3">JCM 30331</strain>
    </source>
</reference>
<feature type="domain" description="DinB-like" evidence="1">
    <location>
        <begin position="36"/>
        <end position="150"/>
    </location>
</feature>
<evidence type="ECO:0000313" key="3">
    <source>
        <dbReference type="Proteomes" id="UP000647587"/>
    </source>
</evidence>
<dbReference type="EMBL" id="BMPP01000002">
    <property type="protein sequence ID" value="GGK14708.1"/>
    <property type="molecule type" value="Genomic_DNA"/>
</dbReference>
<dbReference type="InterPro" id="IPR034660">
    <property type="entry name" value="DinB/YfiT-like"/>
</dbReference>
<gene>
    <name evidence="2" type="ORF">GCM10008955_05180</name>
</gene>
<organism evidence="2 3">
    <name type="scientific">Deinococcus malanensis</name>
    <dbReference type="NCBI Taxonomy" id="1706855"/>
    <lineage>
        <taxon>Bacteria</taxon>
        <taxon>Thermotogati</taxon>
        <taxon>Deinococcota</taxon>
        <taxon>Deinococci</taxon>
        <taxon>Deinococcales</taxon>
        <taxon>Deinococcaceae</taxon>
        <taxon>Deinococcus</taxon>
    </lineage>
</organism>
<proteinExistence type="predicted"/>
<dbReference type="Gene3D" id="1.20.120.450">
    <property type="entry name" value="dinb family like domain"/>
    <property type="match status" value="1"/>
</dbReference>
<evidence type="ECO:0000313" key="2">
    <source>
        <dbReference type="EMBL" id="GGK14708.1"/>
    </source>
</evidence>
<sequence>MTTDPNDDRAGRAHLAFARLLPKLFRGGQAFVGVEASLSGLSAGLAVTRPSGLPHSVAELVAHVNFWHRWMLDIIESGQATPYPRHAEETWPEVTEEDWNRVRQEFYELLARIDPHAARPDLASPVNHDETIGELLADMALHTAHHFGQIVTVRQALGAWPPPGGGDTW</sequence>
<evidence type="ECO:0000259" key="1">
    <source>
        <dbReference type="Pfam" id="PF12867"/>
    </source>
</evidence>
<comment type="caution">
    <text evidence="2">The sequence shown here is derived from an EMBL/GenBank/DDBJ whole genome shotgun (WGS) entry which is preliminary data.</text>
</comment>
<keyword evidence="3" id="KW-1185">Reference proteome</keyword>
<dbReference type="RefSeq" id="WP_189004296.1">
    <property type="nucleotide sequence ID" value="NZ_BMPP01000002.1"/>
</dbReference>
<protein>
    <recommendedName>
        <fullName evidence="1">DinB-like domain-containing protein</fullName>
    </recommendedName>
</protein>
<dbReference type="SUPFAM" id="SSF109854">
    <property type="entry name" value="DinB/YfiT-like putative metalloenzymes"/>
    <property type="match status" value="1"/>
</dbReference>